<dbReference type="PANTHER" id="PTHR34217">
    <property type="entry name" value="METAL-DEPENDENT CARBOXYPEPTIDASE"/>
    <property type="match status" value="1"/>
</dbReference>
<keyword evidence="1 4" id="KW-0378">Hydrolase</keyword>
<keyword evidence="1 2" id="KW-0479">Metal-binding</keyword>
<dbReference type="OrthoDB" id="9772308at2"/>
<evidence type="ECO:0000256" key="3">
    <source>
        <dbReference type="PIRSR" id="PIRSR006615-2"/>
    </source>
</evidence>
<reference evidence="4 5" key="1">
    <citation type="submission" date="2010-04" db="EMBL/GenBank/DDBJ databases">
        <authorList>
            <person name="Qin X."/>
            <person name="Bachman B."/>
            <person name="Battles P."/>
            <person name="Bell A."/>
            <person name="Bess C."/>
            <person name="Bickham C."/>
            <person name="Chaboub L."/>
            <person name="Chen D."/>
            <person name="Coyle M."/>
            <person name="Deiros D.R."/>
            <person name="Dinh H."/>
            <person name="Forbes L."/>
            <person name="Fowler G."/>
            <person name="Francisco L."/>
            <person name="Fu Q."/>
            <person name="Gubbala S."/>
            <person name="Hale W."/>
            <person name="Han Y."/>
            <person name="Hemphill L."/>
            <person name="Highlander S.K."/>
            <person name="Hirani K."/>
            <person name="Hogues M."/>
            <person name="Jackson L."/>
            <person name="Jakkamsetti A."/>
            <person name="Javaid M."/>
            <person name="Jiang H."/>
            <person name="Korchina V."/>
            <person name="Kovar C."/>
            <person name="Lara F."/>
            <person name="Lee S."/>
            <person name="Mata R."/>
            <person name="Mathew T."/>
            <person name="Moen C."/>
            <person name="Morales K."/>
            <person name="Munidasa M."/>
            <person name="Nazareth L."/>
            <person name="Ngo R."/>
            <person name="Nguyen L."/>
            <person name="Okwuonu G."/>
            <person name="Ongeri F."/>
            <person name="Patil S."/>
            <person name="Petrosino J."/>
            <person name="Pham C."/>
            <person name="Pham P."/>
            <person name="Pu L.-L."/>
            <person name="Puazo M."/>
            <person name="Raj R."/>
            <person name="Reid J."/>
            <person name="Rouhana J."/>
            <person name="Saada N."/>
            <person name="Shang Y."/>
            <person name="Simmons D."/>
            <person name="Thornton R."/>
            <person name="Warren J."/>
            <person name="Weissenberger G."/>
            <person name="Zhang J."/>
            <person name="Zhang L."/>
            <person name="Zhou C."/>
            <person name="Zhu D."/>
            <person name="Muzny D."/>
            <person name="Worley K."/>
            <person name="Gibbs R."/>
        </authorList>
    </citation>
    <scope>NUCLEOTIDE SEQUENCE [LARGE SCALE GENOMIC DNA]</scope>
    <source>
        <strain evidence="4 5">ATCC 49957</strain>
    </source>
</reference>
<dbReference type="AlphaFoldDB" id="D5RS74"/>
<dbReference type="Pfam" id="PF02074">
    <property type="entry name" value="Peptidase_M32"/>
    <property type="match status" value="1"/>
</dbReference>
<comment type="function">
    <text evidence="1">Broad specificity carboxypetidase that releases amino acids sequentially from the C-terminus, including neutral, aromatic, polar and basic residues.</text>
</comment>
<dbReference type="PRINTS" id="PR00998">
    <property type="entry name" value="CRBOXYPTASET"/>
</dbReference>
<gene>
    <name evidence="4" type="primary">ctaQ</name>
    <name evidence="4" type="ORF">HMPREF0731_3936</name>
</gene>
<comment type="catalytic activity">
    <reaction evidence="1">
        <text>Release of a C-terminal amino acid with broad specificity, except for -Pro.</text>
        <dbReference type="EC" id="3.4.17.19"/>
    </reaction>
</comment>
<dbReference type="Proteomes" id="UP000005324">
    <property type="component" value="Unassembled WGS sequence"/>
</dbReference>
<dbReference type="PANTHER" id="PTHR34217:SF1">
    <property type="entry name" value="CARBOXYPEPTIDASE 1"/>
    <property type="match status" value="1"/>
</dbReference>
<keyword evidence="1" id="KW-0482">Metalloprotease</keyword>
<feature type="active site" description="Proton donor/acceptor" evidence="3">
    <location>
        <position position="262"/>
    </location>
</feature>
<feature type="binding site" evidence="2">
    <location>
        <position position="291"/>
    </location>
    <ligand>
        <name>Zn(2+)</name>
        <dbReference type="ChEBI" id="CHEBI:29105"/>
        <note>catalytic</note>
    </ligand>
</feature>
<sequence length="494" mass="53096">MNDAYRRLKDRFARIALLGEAQAMLHWDAAAVMPPGGAESRGEQLAALAGLAHELMTSPAMASDLAEASAEGEWDAANLALMRHAQSRATALPTALVEASARANSACETVWREARAKSDFALVAPYLAEVVKLQRESAAALATITGLSPYDSLMDSYQRGIGAADVEPIFAAYEAFLADALPRAEAIQAAKPAPLPLPGPFPAATQKALCREMAERVGLDFTHARLDESLHPFCGGIPADVRITTRYDEANAAQALLGVLHESGHALYERGLPAEWARQPVGEAAGMAAHESQSLIVEMQASRSDAFLGFIGPRLHAAFGGAAEPWAPGNLARHWRRVARGFIRVDADELTYPAHVILRFRLERALIGGDLAVADLPGAWNEGFSRLLGLTPPDDAQGCLQDIHWHDGAFGYFPSYTLGAMAAAQLMRAARAALPGLDDSLAQGDFTPLRDWLREKVHGQGARLGFQDLLRHATGKPLDPADFISHLTERYLQG</sequence>
<evidence type="ECO:0000313" key="5">
    <source>
        <dbReference type="Proteomes" id="UP000005324"/>
    </source>
</evidence>
<keyword evidence="5" id="KW-1185">Reference proteome</keyword>
<comment type="caution">
    <text evidence="4">The sequence shown here is derived from an EMBL/GenBank/DDBJ whole genome shotgun (WGS) entry which is preliminary data.</text>
</comment>
<dbReference type="RefSeq" id="WP_007002966.1">
    <property type="nucleotide sequence ID" value="NZ_GG770777.1"/>
</dbReference>
<evidence type="ECO:0000256" key="2">
    <source>
        <dbReference type="PIRSR" id="PIRSR006615-1"/>
    </source>
</evidence>
<comment type="cofactor">
    <cofactor evidence="2">
        <name>Zn(2+)</name>
        <dbReference type="ChEBI" id="CHEBI:29105"/>
    </cofactor>
    <text evidence="2">Binds 1 zinc ion per subunit.</text>
</comment>
<dbReference type="GO" id="GO:0046872">
    <property type="term" value="F:metal ion binding"/>
    <property type="evidence" value="ECO:0007669"/>
    <property type="project" value="UniProtKB-KW"/>
</dbReference>
<comment type="similarity">
    <text evidence="1">Belongs to the peptidase M32 family.</text>
</comment>
<dbReference type="SUPFAM" id="SSF55486">
    <property type="entry name" value="Metalloproteases ('zincins'), catalytic domain"/>
    <property type="match status" value="1"/>
</dbReference>
<dbReference type="GO" id="GO:0004181">
    <property type="term" value="F:metallocarboxypeptidase activity"/>
    <property type="evidence" value="ECO:0007669"/>
    <property type="project" value="UniProtKB-UniRule"/>
</dbReference>
<evidence type="ECO:0000256" key="1">
    <source>
        <dbReference type="PIRNR" id="PIRNR006615"/>
    </source>
</evidence>
<dbReference type="EMBL" id="ADVL01000731">
    <property type="protein sequence ID" value="EFH09840.1"/>
    <property type="molecule type" value="Genomic_DNA"/>
</dbReference>
<dbReference type="CDD" id="cd06460">
    <property type="entry name" value="M32_Taq"/>
    <property type="match status" value="1"/>
</dbReference>
<name>D5RS74_9PROT</name>
<feature type="binding site" evidence="2">
    <location>
        <position position="261"/>
    </location>
    <ligand>
        <name>Zn(2+)</name>
        <dbReference type="ChEBI" id="CHEBI:29105"/>
        <note>catalytic</note>
    </ligand>
</feature>
<dbReference type="HOGENOM" id="CLU_032916_1_0_5"/>
<feature type="binding site" evidence="2">
    <location>
        <position position="265"/>
    </location>
    <ligand>
        <name>Zn(2+)</name>
        <dbReference type="ChEBI" id="CHEBI:29105"/>
        <note>catalytic</note>
    </ligand>
</feature>
<proteinExistence type="inferred from homology"/>
<accession>D5RS74</accession>
<keyword evidence="2" id="KW-0862">Zinc</keyword>
<dbReference type="Gene3D" id="1.10.1370.30">
    <property type="match status" value="1"/>
</dbReference>
<keyword evidence="1 4" id="KW-0121">Carboxypeptidase</keyword>
<dbReference type="PROSITE" id="PS52034">
    <property type="entry name" value="PEPTIDASE_M32"/>
    <property type="match status" value="1"/>
</dbReference>
<dbReference type="PIRSF" id="PIRSF006615">
    <property type="entry name" value="Zn_crbxpep_Taq"/>
    <property type="match status" value="1"/>
</dbReference>
<dbReference type="EC" id="3.4.17.19" evidence="1"/>
<dbReference type="InterPro" id="IPR001333">
    <property type="entry name" value="Peptidase_M32_Taq"/>
</dbReference>
<keyword evidence="1" id="KW-0645">Protease</keyword>
<evidence type="ECO:0000313" key="4">
    <source>
        <dbReference type="EMBL" id="EFH09840.1"/>
    </source>
</evidence>
<dbReference type="GO" id="GO:0006508">
    <property type="term" value="P:proteolysis"/>
    <property type="evidence" value="ECO:0007669"/>
    <property type="project" value="UniProtKB-UniRule"/>
</dbReference>
<organism evidence="4 5">
    <name type="scientific">Pseudoroseomonas cervicalis ATCC 49957</name>
    <dbReference type="NCBI Taxonomy" id="525371"/>
    <lineage>
        <taxon>Bacteria</taxon>
        <taxon>Pseudomonadati</taxon>
        <taxon>Pseudomonadota</taxon>
        <taxon>Alphaproteobacteria</taxon>
        <taxon>Acetobacterales</taxon>
        <taxon>Roseomonadaceae</taxon>
        <taxon>Roseomonas</taxon>
    </lineage>
</organism>
<protein>
    <recommendedName>
        <fullName evidence="1">Metal-dependent carboxypeptidase</fullName>
        <ecNumber evidence="1">3.4.17.19</ecNumber>
    </recommendedName>
</protein>